<evidence type="ECO:0000259" key="1">
    <source>
        <dbReference type="Pfam" id="PF01553"/>
    </source>
</evidence>
<feature type="non-terminal residue" evidence="2">
    <location>
        <position position="121"/>
    </location>
</feature>
<feature type="non-terminal residue" evidence="2">
    <location>
        <position position="1"/>
    </location>
</feature>
<evidence type="ECO:0000313" key="2">
    <source>
        <dbReference type="EMBL" id="MBR7678992.1"/>
    </source>
</evidence>
<accession>A0A8T4J6Z3</accession>
<keyword evidence="2" id="KW-0012">Acyltransferase</keyword>
<dbReference type="Proteomes" id="UP000675554">
    <property type="component" value="Unassembled WGS sequence"/>
</dbReference>
<feature type="domain" description="Phospholipid/glycerol acyltransferase" evidence="1">
    <location>
        <begin position="3"/>
        <end position="47"/>
    </location>
</feature>
<dbReference type="GO" id="GO:0016746">
    <property type="term" value="F:acyltransferase activity"/>
    <property type="evidence" value="ECO:0007669"/>
    <property type="project" value="UniProtKB-KW"/>
</dbReference>
<sequence>AAALRAGSTVVVFPEGSTWCGTEAGMFRPALFQAALDAGVPVRPVAVRYLTRHGAALHPTTVAAFVGEDTLFASLRRVTAARGLVAEVTVLPPLSVRDHTCRRALARAAHGSVMTGAADNR</sequence>
<proteinExistence type="predicted"/>
<organism evidence="2 3">
    <name type="scientific">Streptomyces daliensis</name>
    <dbReference type="NCBI Taxonomy" id="299421"/>
    <lineage>
        <taxon>Bacteria</taxon>
        <taxon>Bacillati</taxon>
        <taxon>Actinomycetota</taxon>
        <taxon>Actinomycetes</taxon>
        <taxon>Kitasatosporales</taxon>
        <taxon>Streptomycetaceae</taxon>
        <taxon>Streptomyces</taxon>
    </lineage>
</organism>
<dbReference type="InterPro" id="IPR002123">
    <property type="entry name" value="Plipid/glycerol_acylTrfase"/>
</dbReference>
<reference evidence="2" key="1">
    <citation type="submission" date="2021-04" db="EMBL/GenBank/DDBJ databases">
        <title>Sequencing of actinobacteria type strains.</title>
        <authorList>
            <person name="Nguyen G.-S."/>
            <person name="Wentzel A."/>
        </authorList>
    </citation>
    <scope>NUCLEOTIDE SEQUENCE</scope>
    <source>
        <strain evidence="2">DSM 42095</strain>
    </source>
</reference>
<name>A0A8T4J6Z3_9ACTN</name>
<evidence type="ECO:0000313" key="3">
    <source>
        <dbReference type="Proteomes" id="UP000675554"/>
    </source>
</evidence>
<keyword evidence="2" id="KW-0808">Transferase</keyword>
<dbReference type="AlphaFoldDB" id="A0A8T4J6Z3"/>
<keyword evidence="3" id="KW-1185">Reference proteome</keyword>
<dbReference type="EMBL" id="JAGSMN010002119">
    <property type="protein sequence ID" value="MBR7678992.1"/>
    <property type="molecule type" value="Genomic_DNA"/>
</dbReference>
<gene>
    <name evidence="2" type="ORF">KDA82_39865</name>
</gene>
<dbReference type="SUPFAM" id="SSF69593">
    <property type="entry name" value="Glycerol-3-phosphate (1)-acyltransferase"/>
    <property type="match status" value="1"/>
</dbReference>
<comment type="caution">
    <text evidence="2">The sequence shown here is derived from an EMBL/GenBank/DDBJ whole genome shotgun (WGS) entry which is preliminary data.</text>
</comment>
<dbReference type="Pfam" id="PF01553">
    <property type="entry name" value="Acyltransferase"/>
    <property type="match status" value="1"/>
</dbReference>
<protein>
    <submittedName>
        <fullName evidence="2">1-acyl-sn-glycerol-3-phosphate acyltransferase</fullName>
    </submittedName>
</protein>